<sequence length="67" mass="7880">MFYCEVEEQPLRFSFSKQERLTKEIAMEEKVCAWFGDQSWSETIGYCMSSDGGAWNKRKKKFAALKI</sequence>
<comment type="caution">
    <text evidence="1">The sequence shown here is derived from an EMBL/GenBank/DDBJ whole genome shotgun (WGS) entry which is preliminary data.</text>
</comment>
<name>A0ABU6QQS0_9FABA</name>
<feature type="non-terminal residue" evidence="1">
    <location>
        <position position="67"/>
    </location>
</feature>
<gene>
    <name evidence="1" type="ORF">PIB30_076270</name>
</gene>
<reference evidence="1 2" key="1">
    <citation type="journal article" date="2023" name="Plants (Basel)">
        <title>Bridging the Gap: Combining Genomics and Transcriptomics Approaches to Understand Stylosanthes scabra, an Orphan Legume from the Brazilian Caatinga.</title>
        <authorList>
            <person name="Ferreira-Neto J.R.C."/>
            <person name="da Silva M.D."/>
            <person name="Binneck E."/>
            <person name="de Melo N.F."/>
            <person name="da Silva R.H."/>
            <person name="de Melo A.L.T.M."/>
            <person name="Pandolfi V."/>
            <person name="Bustamante F.O."/>
            <person name="Brasileiro-Vidal A.C."/>
            <person name="Benko-Iseppon A.M."/>
        </authorList>
    </citation>
    <scope>NUCLEOTIDE SEQUENCE [LARGE SCALE GENOMIC DNA]</scope>
    <source>
        <tissue evidence="1">Leaves</tissue>
    </source>
</reference>
<organism evidence="1 2">
    <name type="scientific">Stylosanthes scabra</name>
    <dbReference type="NCBI Taxonomy" id="79078"/>
    <lineage>
        <taxon>Eukaryota</taxon>
        <taxon>Viridiplantae</taxon>
        <taxon>Streptophyta</taxon>
        <taxon>Embryophyta</taxon>
        <taxon>Tracheophyta</taxon>
        <taxon>Spermatophyta</taxon>
        <taxon>Magnoliopsida</taxon>
        <taxon>eudicotyledons</taxon>
        <taxon>Gunneridae</taxon>
        <taxon>Pentapetalae</taxon>
        <taxon>rosids</taxon>
        <taxon>fabids</taxon>
        <taxon>Fabales</taxon>
        <taxon>Fabaceae</taxon>
        <taxon>Papilionoideae</taxon>
        <taxon>50 kb inversion clade</taxon>
        <taxon>dalbergioids sensu lato</taxon>
        <taxon>Dalbergieae</taxon>
        <taxon>Pterocarpus clade</taxon>
        <taxon>Stylosanthes</taxon>
    </lineage>
</organism>
<protein>
    <submittedName>
        <fullName evidence="1">Uncharacterized protein</fullName>
    </submittedName>
</protein>
<evidence type="ECO:0000313" key="1">
    <source>
        <dbReference type="EMBL" id="MED6114020.1"/>
    </source>
</evidence>
<evidence type="ECO:0000313" key="2">
    <source>
        <dbReference type="Proteomes" id="UP001341840"/>
    </source>
</evidence>
<keyword evidence="2" id="KW-1185">Reference proteome</keyword>
<dbReference type="EMBL" id="JASCZI010000995">
    <property type="protein sequence ID" value="MED6114020.1"/>
    <property type="molecule type" value="Genomic_DNA"/>
</dbReference>
<dbReference type="Proteomes" id="UP001341840">
    <property type="component" value="Unassembled WGS sequence"/>
</dbReference>
<accession>A0ABU6QQS0</accession>
<proteinExistence type="predicted"/>